<evidence type="ECO:0000256" key="3">
    <source>
        <dbReference type="ARBA" id="ARBA00022840"/>
    </source>
</evidence>
<keyword evidence="1" id="KW-0813">Transport</keyword>
<dbReference type="PANTHER" id="PTHR42781">
    <property type="entry name" value="SPERMIDINE/PUTRESCINE IMPORT ATP-BINDING PROTEIN POTA"/>
    <property type="match status" value="1"/>
</dbReference>
<proteinExistence type="predicted"/>
<evidence type="ECO:0000259" key="4">
    <source>
        <dbReference type="PROSITE" id="PS50893"/>
    </source>
</evidence>
<evidence type="ECO:0000313" key="7">
    <source>
        <dbReference type="Proteomes" id="UP000732858"/>
    </source>
</evidence>
<dbReference type="InterPro" id="IPR003593">
    <property type="entry name" value="AAA+_ATPase"/>
</dbReference>
<dbReference type="SUPFAM" id="SSF52540">
    <property type="entry name" value="P-loop containing nucleoside triphosphate hydrolases"/>
    <property type="match status" value="1"/>
</dbReference>
<dbReference type="AlphaFoldDB" id="A0A949T4A1"/>
<name>A0A949T4A1_9PAST</name>
<evidence type="ECO:0000313" key="8">
    <source>
        <dbReference type="Proteomes" id="UP001196379"/>
    </source>
</evidence>
<evidence type="ECO:0000256" key="2">
    <source>
        <dbReference type="ARBA" id="ARBA00022741"/>
    </source>
</evidence>
<dbReference type="Proteomes" id="UP001196379">
    <property type="component" value="Unassembled WGS sequence"/>
</dbReference>
<protein>
    <submittedName>
        <fullName evidence="6">ABC transporter ATP-binding protein</fullName>
    </submittedName>
</protein>
<dbReference type="RefSeq" id="WP_157394684.1">
    <property type="nucleotide sequence ID" value="NZ_JABULY010000001.1"/>
</dbReference>
<dbReference type="PANTHER" id="PTHR42781:SF8">
    <property type="entry name" value="BICARBONATE TRANSPORT ATP-BINDING PROTEIN CMPC"/>
    <property type="match status" value="1"/>
</dbReference>
<evidence type="ECO:0000256" key="1">
    <source>
        <dbReference type="ARBA" id="ARBA00022448"/>
    </source>
</evidence>
<dbReference type="Proteomes" id="UP000732858">
    <property type="component" value="Unassembled WGS sequence"/>
</dbReference>
<keyword evidence="2" id="KW-0547">Nucleotide-binding</keyword>
<dbReference type="EMBL" id="JABUMC010000003">
    <property type="protein sequence ID" value="MBV6546217.1"/>
    <property type="molecule type" value="Genomic_DNA"/>
</dbReference>
<keyword evidence="3 6" id="KW-0067">ATP-binding</keyword>
<dbReference type="Pfam" id="PF00005">
    <property type="entry name" value="ABC_tran"/>
    <property type="match status" value="1"/>
</dbReference>
<dbReference type="EMBL" id="JABULY010000001">
    <property type="protein sequence ID" value="MBV6530999.1"/>
    <property type="molecule type" value="Genomic_DNA"/>
</dbReference>
<dbReference type="InterPro" id="IPR003439">
    <property type="entry name" value="ABC_transporter-like_ATP-bd"/>
</dbReference>
<sequence length="265" mass="29665">MLKVTDIALGYVKQNQFNTILEKVSFEVAQGELTCLLGSSGVGKSSLLRVLAGLDKAKQGSITLFDQQIEQPNAEIGFVFQSPSLLPWLNVKQNVAFGLDFACREKLSKGEIQQRVEQAIEEVGLKEASNAMPHELSGGMAQRVNLARAIARKPKLILLDEPFSALDPVIREQMQQMLHEIVRHHNTTAVMITHDIDEALIVADNILLLGKNNQQPAHIIGRWQIVSEFPRDNLLLLNDIRLDILQTLQASQQQHKQHNSLEYLI</sequence>
<dbReference type="InterPro" id="IPR017871">
    <property type="entry name" value="ABC_transporter-like_CS"/>
</dbReference>
<feature type="domain" description="ABC transporter" evidence="4">
    <location>
        <begin position="2"/>
        <end position="236"/>
    </location>
</feature>
<dbReference type="SMART" id="SM00382">
    <property type="entry name" value="AAA"/>
    <property type="match status" value="1"/>
</dbReference>
<dbReference type="InterPro" id="IPR027417">
    <property type="entry name" value="P-loop_NTPase"/>
</dbReference>
<dbReference type="GO" id="GO:0016887">
    <property type="term" value="F:ATP hydrolysis activity"/>
    <property type="evidence" value="ECO:0007669"/>
    <property type="project" value="InterPro"/>
</dbReference>
<dbReference type="GeneID" id="65548415"/>
<accession>A0A949T4A1</accession>
<dbReference type="CDD" id="cd03293">
    <property type="entry name" value="ABC_NrtD_SsuB_transporters"/>
    <property type="match status" value="1"/>
</dbReference>
<reference evidence="6 8" key="1">
    <citation type="journal article" date="2021" name="Mol. Ecol.">
        <title>Polar bear-adapted Ursidibacter maritimus are remarkably conserved after generations in captivity.</title>
        <authorList>
            <person name="Espinosa-Gongora C."/>
            <person name="Hansen M.J."/>
            <person name="Bertelsen M.F."/>
            <person name="Bojesen A.M."/>
        </authorList>
    </citation>
    <scope>NUCLEOTIDE SEQUENCE</scope>
    <source>
        <strain evidence="6">Pb43105x</strain>
        <strain evidence="5 8">Pb43106</strain>
    </source>
</reference>
<dbReference type="PROSITE" id="PS50893">
    <property type="entry name" value="ABC_TRANSPORTER_2"/>
    <property type="match status" value="1"/>
</dbReference>
<organism evidence="6 7">
    <name type="scientific">Ursidibacter maritimus</name>
    <dbReference type="NCBI Taxonomy" id="1331689"/>
    <lineage>
        <taxon>Bacteria</taxon>
        <taxon>Pseudomonadati</taxon>
        <taxon>Pseudomonadota</taxon>
        <taxon>Gammaproteobacteria</taxon>
        <taxon>Pasteurellales</taxon>
        <taxon>Pasteurellaceae</taxon>
        <taxon>Ursidibacter</taxon>
    </lineage>
</organism>
<dbReference type="PROSITE" id="PS00211">
    <property type="entry name" value="ABC_TRANSPORTER_1"/>
    <property type="match status" value="1"/>
</dbReference>
<dbReference type="GO" id="GO:0005524">
    <property type="term" value="F:ATP binding"/>
    <property type="evidence" value="ECO:0007669"/>
    <property type="project" value="UniProtKB-KW"/>
</dbReference>
<comment type="caution">
    <text evidence="6">The sequence shown here is derived from an EMBL/GenBank/DDBJ whole genome shotgun (WGS) entry which is preliminary data.</text>
</comment>
<dbReference type="Gene3D" id="3.40.50.300">
    <property type="entry name" value="P-loop containing nucleotide triphosphate hydrolases"/>
    <property type="match status" value="1"/>
</dbReference>
<gene>
    <name evidence="5" type="ORF">HT657_02360</name>
    <name evidence="6" type="ORF">HT672_02735</name>
</gene>
<dbReference type="OrthoDB" id="9802264at2"/>
<dbReference type="InterPro" id="IPR050093">
    <property type="entry name" value="ABC_SmlMolc_Importer"/>
</dbReference>
<keyword evidence="8" id="KW-1185">Reference proteome</keyword>
<evidence type="ECO:0000313" key="5">
    <source>
        <dbReference type="EMBL" id="MBV6530999.1"/>
    </source>
</evidence>
<evidence type="ECO:0000313" key="6">
    <source>
        <dbReference type="EMBL" id="MBV6546217.1"/>
    </source>
</evidence>